<dbReference type="GO" id="GO:0003677">
    <property type="term" value="F:DNA binding"/>
    <property type="evidence" value="ECO:0007669"/>
    <property type="project" value="InterPro"/>
</dbReference>
<name>A0A1I6E265_9FIRM</name>
<evidence type="ECO:0000259" key="1">
    <source>
        <dbReference type="Pfam" id="PF09339"/>
    </source>
</evidence>
<dbReference type="RefSeq" id="WP_092485218.1">
    <property type="nucleotide sequence ID" value="NZ_FOYM01000023.1"/>
</dbReference>
<reference evidence="3" key="1">
    <citation type="submission" date="2016-10" db="EMBL/GenBank/DDBJ databases">
        <authorList>
            <person name="Varghese N."/>
            <person name="Submissions S."/>
        </authorList>
    </citation>
    <scope>NUCLEOTIDE SEQUENCE [LARGE SCALE GENOMIC DNA]</scope>
    <source>
        <strain evidence="3">DSM 3669</strain>
    </source>
</reference>
<dbReference type="OrthoDB" id="1725832at2"/>
<organism evidence="2 3">
    <name type="scientific">Desulfoscipio geothermicus DSM 3669</name>
    <dbReference type="NCBI Taxonomy" id="1121426"/>
    <lineage>
        <taxon>Bacteria</taxon>
        <taxon>Bacillati</taxon>
        <taxon>Bacillota</taxon>
        <taxon>Clostridia</taxon>
        <taxon>Eubacteriales</taxon>
        <taxon>Desulfallaceae</taxon>
        <taxon>Desulfoscipio</taxon>
    </lineage>
</organism>
<dbReference type="InterPro" id="IPR036390">
    <property type="entry name" value="WH_DNA-bd_sf"/>
</dbReference>
<dbReference type="InterPro" id="IPR036388">
    <property type="entry name" value="WH-like_DNA-bd_sf"/>
</dbReference>
<proteinExistence type="predicted"/>
<dbReference type="Pfam" id="PF09339">
    <property type="entry name" value="HTH_IclR"/>
    <property type="match status" value="1"/>
</dbReference>
<evidence type="ECO:0000313" key="3">
    <source>
        <dbReference type="Proteomes" id="UP000199584"/>
    </source>
</evidence>
<dbReference type="AlphaFoldDB" id="A0A1I6E265"/>
<protein>
    <recommendedName>
        <fullName evidence="1">HTH iclR-type domain-containing protein</fullName>
    </recommendedName>
</protein>
<gene>
    <name evidence="2" type="ORF">SAMN05660706_12322</name>
</gene>
<keyword evidence="3" id="KW-1185">Reference proteome</keyword>
<dbReference type="Gene3D" id="1.10.10.10">
    <property type="entry name" value="Winged helix-like DNA-binding domain superfamily/Winged helix DNA-binding domain"/>
    <property type="match status" value="1"/>
</dbReference>
<dbReference type="EMBL" id="FOYM01000023">
    <property type="protein sequence ID" value="SFR11608.1"/>
    <property type="molecule type" value="Genomic_DNA"/>
</dbReference>
<dbReference type="InterPro" id="IPR005471">
    <property type="entry name" value="Tscrpt_reg_IclR_N"/>
</dbReference>
<dbReference type="GO" id="GO:0006355">
    <property type="term" value="P:regulation of DNA-templated transcription"/>
    <property type="evidence" value="ECO:0007669"/>
    <property type="project" value="InterPro"/>
</dbReference>
<dbReference type="STRING" id="39060.SAMN05660706_12322"/>
<dbReference type="SUPFAM" id="SSF46785">
    <property type="entry name" value="Winged helix' DNA-binding domain"/>
    <property type="match status" value="1"/>
</dbReference>
<feature type="domain" description="HTH iclR-type" evidence="1">
    <location>
        <begin position="30"/>
        <end position="76"/>
    </location>
</feature>
<dbReference type="Proteomes" id="UP000199584">
    <property type="component" value="Unassembled WGS sequence"/>
</dbReference>
<evidence type="ECO:0000313" key="2">
    <source>
        <dbReference type="EMBL" id="SFR11608.1"/>
    </source>
</evidence>
<accession>A0A1I6E265</accession>
<sequence length="196" mass="21989">MRDSPFAYFDDVAPGPLKEARGQILNLSPRALAALELLRASGAALTTTMLARYLGCKKPALQRNMYALQRAGLAYRLDCLKEGRYVRVWLASTVPLPGPGEAARLAALGLLFLRLRREQPGMIWEMLPRQAVRMTINNTRLVDPVRRGEKPGEKADLLLFPTLDEARRYTPEGKLYTTDTMLLSDDSQIIFKQTGR</sequence>